<accession>A0A0D3CTD8</accession>
<dbReference type="AlphaFoldDB" id="A0A0D3CTD8"/>
<sequence>MYRLAEDTFGTWGLGNGKDIPPGELYSQSANYIAAAHSLKPSYSVSLRFTLIPTPEATELPLPLLKVGYLTAPPMENSLAPHSDWKSTEFELNHERLLQGLSQFE</sequence>
<proteinExistence type="predicted"/>
<dbReference type="STRING" id="109376.A0A0D3CTD8"/>
<reference evidence="1 2" key="1">
    <citation type="journal article" date="2014" name="Genome Biol.">
        <title>Transcriptome and methylome profiling reveals relics of genome dominance in the mesopolyploid Brassica oleracea.</title>
        <authorList>
            <person name="Parkin I.A."/>
            <person name="Koh C."/>
            <person name="Tang H."/>
            <person name="Robinson S.J."/>
            <person name="Kagale S."/>
            <person name="Clarke W.E."/>
            <person name="Town C.D."/>
            <person name="Nixon J."/>
            <person name="Krishnakumar V."/>
            <person name="Bidwell S.L."/>
            <person name="Denoeud F."/>
            <person name="Belcram H."/>
            <person name="Links M.G."/>
            <person name="Just J."/>
            <person name="Clarke C."/>
            <person name="Bender T."/>
            <person name="Huebert T."/>
            <person name="Mason A.S."/>
            <person name="Pires J.C."/>
            <person name="Barker G."/>
            <person name="Moore J."/>
            <person name="Walley P.G."/>
            <person name="Manoli S."/>
            <person name="Batley J."/>
            <person name="Edwards D."/>
            <person name="Nelson M.N."/>
            <person name="Wang X."/>
            <person name="Paterson A.H."/>
            <person name="King G."/>
            <person name="Bancroft I."/>
            <person name="Chalhoub B."/>
            <person name="Sharpe A.G."/>
        </authorList>
    </citation>
    <scope>NUCLEOTIDE SEQUENCE</scope>
    <source>
        <strain evidence="1 2">cv. TO1000</strain>
    </source>
</reference>
<name>A0A0D3CTD8_BRAOL</name>
<dbReference type="Proteomes" id="UP000032141">
    <property type="component" value="Chromosome C6"/>
</dbReference>
<evidence type="ECO:0000313" key="1">
    <source>
        <dbReference type="EnsemblPlants" id="Bo6g066600.1"/>
    </source>
</evidence>
<organism evidence="1 2">
    <name type="scientific">Brassica oleracea var. oleracea</name>
    <dbReference type="NCBI Taxonomy" id="109376"/>
    <lineage>
        <taxon>Eukaryota</taxon>
        <taxon>Viridiplantae</taxon>
        <taxon>Streptophyta</taxon>
        <taxon>Embryophyta</taxon>
        <taxon>Tracheophyta</taxon>
        <taxon>Spermatophyta</taxon>
        <taxon>Magnoliopsida</taxon>
        <taxon>eudicotyledons</taxon>
        <taxon>Gunneridae</taxon>
        <taxon>Pentapetalae</taxon>
        <taxon>rosids</taxon>
        <taxon>malvids</taxon>
        <taxon>Brassicales</taxon>
        <taxon>Brassicaceae</taxon>
        <taxon>Brassiceae</taxon>
        <taxon>Brassica</taxon>
    </lineage>
</organism>
<dbReference type="Gramene" id="Bo6g066600.1">
    <property type="protein sequence ID" value="Bo6g066600.1"/>
    <property type="gene ID" value="Bo6g066600"/>
</dbReference>
<dbReference type="HOGENOM" id="CLU_2240346_0_0_1"/>
<keyword evidence="2" id="KW-1185">Reference proteome</keyword>
<evidence type="ECO:0000313" key="2">
    <source>
        <dbReference type="Proteomes" id="UP000032141"/>
    </source>
</evidence>
<dbReference type="PANTHER" id="PTHR45005">
    <property type="match status" value="1"/>
</dbReference>
<protein>
    <submittedName>
        <fullName evidence="1">Uncharacterized protein</fullName>
    </submittedName>
</protein>
<reference evidence="1" key="2">
    <citation type="submission" date="2015-03" db="UniProtKB">
        <authorList>
            <consortium name="EnsemblPlants"/>
        </authorList>
    </citation>
    <scope>IDENTIFICATION</scope>
</reference>
<dbReference type="PANTHER" id="PTHR45005:SF2">
    <property type="entry name" value="PROTEIN HLB1"/>
    <property type="match status" value="1"/>
</dbReference>
<dbReference type="InterPro" id="IPR053277">
    <property type="entry name" value="Endomembrane_traffic_mod"/>
</dbReference>
<dbReference type="EnsemblPlants" id="Bo6g066600.1">
    <property type="protein sequence ID" value="Bo6g066600.1"/>
    <property type="gene ID" value="Bo6g066600"/>
</dbReference>